<keyword evidence="2" id="KW-0548">Nucleotidyltransferase</keyword>
<dbReference type="SUPFAM" id="SSF56219">
    <property type="entry name" value="DNase I-like"/>
    <property type="match status" value="1"/>
</dbReference>
<dbReference type="Pfam" id="PF14529">
    <property type="entry name" value="Exo_endo_phos_2"/>
    <property type="match status" value="1"/>
</dbReference>
<dbReference type="InterPro" id="IPR005135">
    <property type="entry name" value="Endo/exonuclease/phosphatase"/>
</dbReference>
<feature type="non-terminal residue" evidence="2">
    <location>
        <position position="1"/>
    </location>
</feature>
<reference evidence="2" key="2">
    <citation type="submission" date="2014-07" db="EMBL/GenBank/DDBJ databases">
        <authorList>
            <person name="Hull J."/>
        </authorList>
    </citation>
    <scope>NUCLEOTIDE SEQUENCE</scope>
</reference>
<evidence type="ECO:0000313" key="2">
    <source>
        <dbReference type="EMBL" id="JAG36035.1"/>
    </source>
</evidence>
<gene>
    <name evidence="2" type="ORF">CM83_105148</name>
</gene>
<dbReference type="GO" id="GO:0003964">
    <property type="term" value="F:RNA-directed DNA polymerase activity"/>
    <property type="evidence" value="ECO:0007669"/>
    <property type="project" value="UniProtKB-KW"/>
</dbReference>
<organism evidence="2">
    <name type="scientific">Lygus hesperus</name>
    <name type="common">Western plant bug</name>
    <dbReference type="NCBI Taxonomy" id="30085"/>
    <lineage>
        <taxon>Eukaryota</taxon>
        <taxon>Metazoa</taxon>
        <taxon>Ecdysozoa</taxon>
        <taxon>Arthropoda</taxon>
        <taxon>Hexapoda</taxon>
        <taxon>Insecta</taxon>
        <taxon>Pterygota</taxon>
        <taxon>Neoptera</taxon>
        <taxon>Paraneoptera</taxon>
        <taxon>Hemiptera</taxon>
        <taxon>Heteroptera</taxon>
        <taxon>Panheteroptera</taxon>
        <taxon>Cimicomorpha</taxon>
        <taxon>Miridae</taxon>
        <taxon>Mirini</taxon>
        <taxon>Lygus</taxon>
    </lineage>
</organism>
<dbReference type="EMBL" id="GBHO01007569">
    <property type="protein sequence ID" value="JAG36035.1"/>
    <property type="molecule type" value="Transcribed_RNA"/>
</dbReference>
<protein>
    <submittedName>
        <fullName evidence="2">Putative RNA-directed DNA polymerase from transposon X-element</fullName>
    </submittedName>
</protein>
<dbReference type="InterPro" id="IPR036691">
    <property type="entry name" value="Endo/exonu/phosph_ase_sf"/>
</dbReference>
<keyword evidence="2" id="KW-0695">RNA-directed DNA polymerase</keyword>
<proteinExistence type="predicted"/>
<reference evidence="2" key="1">
    <citation type="journal article" date="2014" name="PLoS ONE">
        <title>Transcriptome-Based Identification of ABC Transporters in the Western Tarnished Plant Bug Lygus hesperus.</title>
        <authorList>
            <person name="Hull J.J."/>
            <person name="Chaney K."/>
            <person name="Geib S.M."/>
            <person name="Fabrick J.A."/>
            <person name="Brent C.S."/>
            <person name="Walsh D."/>
            <person name="Lavine L.C."/>
        </authorList>
    </citation>
    <scope>NUCLEOTIDE SEQUENCE</scope>
</reference>
<sequence length="109" mass="12090">SINIVNIYAGHETINSSAWGKLLDHFHHPNTIIVGDFNAQSCMWGSGKDNKRGIELANSVIERQLRWAILNTGIHTRLTRPNEAKSVPDITLASQDIAPLCGWDCLEDP</sequence>
<feature type="domain" description="Endonuclease/exonuclease/phosphatase" evidence="1">
    <location>
        <begin position="2"/>
        <end position="100"/>
    </location>
</feature>
<evidence type="ECO:0000259" key="1">
    <source>
        <dbReference type="Pfam" id="PF14529"/>
    </source>
</evidence>
<dbReference type="Gene3D" id="3.60.10.10">
    <property type="entry name" value="Endonuclease/exonuclease/phosphatase"/>
    <property type="match status" value="1"/>
</dbReference>
<accession>A0A0A9Z2J5</accession>
<keyword evidence="2" id="KW-0808">Transferase</keyword>
<name>A0A0A9Z2J5_LYGHE</name>
<feature type="non-terminal residue" evidence="2">
    <location>
        <position position="109"/>
    </location>
</feature>
<dbReference type="AlphaFoldDB" id="A0A0A9Z2J5"/>